<comment type="caution">
    <text evidence="3">The sequence shown here is derived from an EMBL/GenBank/DDBJ whole genome shotgun (WGS) entry which is preliminary data.</text>
</comment>
<keyword evidence="4" id="KW-1185">Reference proteome</keyword>
<gene>
    <name evidence="3" type="ORF">HUJ06_016680</name>
</gene>
<dbReference type="SUPFAM" id="SSF52172">
    <property type="entry name" value="CheY-like"/>
    <property type="match status" value="1"/>
</dbReference>
<dbReference type="GO" id="GO:0046872">
    <property type="term" value="F:metal ion binding"/>
    <property type="evidence" value="ECO:0007669"/>
    <property type="project" value="UniProtKB-KW"/>
</dbReference>
<protein>
    <recommendedName>
        <fullName evidence="2">Response regulatory domain-containing protein</fullName>
    </recommendedName>
</protein>
<dbReference type="InterPro" id="IPR011006">
    <property type="entry name" value="CheY-like_superfamily"/>
</dbReference>
<dbReference type="InterPro" id="IPR001789">
    <property type="entry name" value="Sig_transdc_resp-reg_receiver"/>
</dbReference>
<evidence type="ECO:0000259" key="2">
    <source>
        <dbReference type="PROSITE" id="PS50110"/>
    </source>
</evidence>
<dbReference type="Gene3D" id="3.40.50.2300">
    <property type="match status" value="1"/>
</dbReference>
<dbReference type="Proteomes" id="UP000607653">
    <property type="component" value="Unassembled WGS sequence"/>
</dbReference>
<name>A0A822ZPJ9_NELNU</name>
<proteinExistence type="predicted"/>
<evidence type="ECO:0000313" key="4">
    <source>
        <dbReference type="Proteomes" id="UP000607653"/>
    </source>
</evidence>
<dbReference type="PANTHER" id="PTHR24423:SF633">
    <property type="entry name" value="ETHYLENE RECEPTOR 2"/>
    <property type="match status" value="1"/>
</dbReference>
<dbReference type="AlphaFoldDB" id="A0A822ZPJ9"/>
<dbReference type="GO" id="GO:0005524">
    <property type="term" value="F:ATP binding"/>
    <property type="evidence" value="ECO:0007669"/>
    <property type="project" value="UniProtKB-KW"/>
</dbReference>
<evidence type="ECO:0000256" key="1">
    <source>
        <dbReference type="PROSITE-ProRule" id="PRU00169"/>
    </source>
</evidence>
<dbReference type="PANTHER" id="PTHR24423">
    <property type="entry name" value="TWO-COMPONENT SENSOR HISTIDINE KINASE"/>
    <property type="match status" value="1"/>
</dbReference>
<accession>A0A822ZPJ9</accession>
<feature type="modified residue" description="4-aspartylphosphate" evidence="1">
    <location>
        <position position="111"/>
    </location>
</feature>
<keyword evidence="1" id="KW-0597">Phosphoprotein</keyword>
<feature type="domain" description="Response regulatory" evidence="2">
    <location>
        <begin position="60"/>
        <end position="138"/>
    </location>
</feature>
<evidence type="ECO:0000313" key="3">
    <source>
        <dbReference type="EMBL" id="DAD46743.1"/>
    </source>
</evidence>
<dbReference type="GO" id="GO:0000160">
    <property type="term" value="P:phosphorelay signal transduction system"/>
    <property type="evidence" value="ECO:0007669"/>
    <property type="project" value="InterPro"/>
</dbReference>
<organism evidence="3 4">
    <name type="scientific">Nelumbo nucifera</name>
    <name type="common">Sacred lotus</name>
    <dbReference type="NCBI Taxonomy" id="4432"/>
    <lineage>
        <taxon>Eukaryota</taxon>
        <taxon>Viridiplantae</taxon>
        <taxon>Streptophyta</taxon>
        <taxon>Embryophyta</taxon>
        <taxon>Tracheophyta</taxon>
        <taxon>Spermatophyta</taxon>
        <taxon>Magnoliopsida</taxon>
        <taxon>Proteales</taxon>
        <taxon>Nelumbonaceae</taxon>
        <taxon>Nelumbo</taxon>
    </lineage>
</organism>
<dbReference type="EMBL" id="DUZY01000008">
    <property type="protein sequence ID" value="DAD46743.1"/>
    <property type="molecule type" value="Genomic_DNA"/>
</dbReference>
<sequence>MCKKFVEMMKGNIWVVPNNKDFARSMRLILKFQLQPSIGGGIFEPSGSSEHLPSEFRGLQVILADYDDFNRAVTRKLLEKLGRQFTIVSSGFECLGALGPSGTSFHIILLDLNVPEMDGFEVATRVPKFQSRSWLLII</sequence>
<reference evidence="3 4" key="1">
    <citation type="journal article" date="2020" name="Mol. Biol. Evol.">
        <title>Distinct Expression and Methylation Patterns for Genes with Different Fates following a Single Whole-Genome Duplication in Flowering Plants.</title>
        <authorList>
            <person name="Shi T."/>
            <person name="Rahmani R.S."/>
            <person name="Gugger P.F."/>
            <person name="Wang M."/>
            <person name="Li H."/>
            <person name="Zhang Y."/>
            <person name="Li Z."/>
            <person name="Wang Q."/>
            <person name="Van de Peer Y."/>
            <person name="Marchal K."/>
            <person name="Chen J."/>
        </authorList>
    </citation>
    <scope>NUCLEOTIDE SEQUENCE [LARGE SCALE GENOMIC DNA]</scope>
    <source>
        <tissue evidence="3">Leaf</tissue>
    </source>
</reference>
<dbReference type="PROSITE" id="PS50110">
    <property type="entry name" value="RESPONSE_REGULATORY"/>
    <property type="match status" value="1"/>
</dbReference>
<dbReference type="GO" id="GO:0016301">
    <property type="term" value="F:kinase activity"/>
    <property type="evidence" value="ECO:0007669"/>
    <property type="project" value="UniProtKB-KW"/>
</dbReference>